<keyword evidence="3" id="KW-1185">Reference proteome</keyword>
<accession>A0A1I9SF41</accession>
<reference evidence="2" key="1">
    <citation type="submission" date="2017-01" db="EMBL/GenBank/DDBJ databases">
        <title>Complete Genome Sequence of two Novel Multi-drug resistant Klebsiella pneumoniae Phage vB_Kpn_IME260.</title>
        <authorList>
            <person name="Xing S."/>
            <person name="Pan X."/>
            <person name="Sun Q."/>
            <person name="Pei G."/>
            <person name="Mi Z."/>
            <person name="An X."/>
            <person name="Tong Y."/>
        </authorList>
    </citation>
    <scope>NUCLEOTIDE SEQUENCE [LARGE SCALE GENOMIC DNA]</scope>
</reference>
<evidence type="ECO:0000313" key="2">
    <source>
        <dbReference type="EMBL" id="AOZ65468.1"/>
    </source>
</evidence>
<keyword evidence="1" id="KW-0175">Coiled coil</keyword>
<dbReference type="OrthoDB" id="35411at10239"/>
<dbReference type="EMBL" id="KX845404">
    <property type="protein sequence ID" value="AOZ65468.1"/>
    <property type="molecule type" value="Genomic_DNA"/>
</dbReference>
<dbReference type="GeneID" id="40073145"/>
<evidence type="ECO:0000256" key="1">
    <source>
        <dbReference type="SAM" id="Coils"/>
    </source>
</evidence>
<dbReference type="KEGG" id="vg:40073145"/>
<dbReference type="Proteomes" id="UP000225617">
    <property type="component" value="Segment"/>
</dbReference>
<dbReference type="RefSeq" id="YP_009597514.1">
    <property type="nucleotide sequence ID" value="NC_041899.1"/>
</dbReference>
<evidence type="ECO:0000313" key="3">
    <source>
        <dbReference type="Proteomes" id="UP000225617"/>
    </source>
</evidence>
<proteinExistence type="predicted"/>
<protein>
    <submittedName>
        <fullName evidence="2">Uncharacterized protein</fullName>
    </submittedName>
</protein>
<feature type="coiled-coil region" evidence="1">
    <location>
        <begin position="40"/>
        <end position="67"/>
    </location>
</feature>
<name>A0A1I9SF41_9CAUD</name>
<sequence length="74" mass="8313">MEVVIGALVLLSIVLFVITVKQGKIIKRLERTNGVLQKSYDNQTRLLHKAQLNLSECKAELESANKIYITKGMV</sequence>
<organism evidence="2 3">
    <name type="scientific">Klebsiella phage vB_Kpn_IME260</name>
    <dbReference type="NCBI Taxonomy" id="1912318"/>
    <lineage>
        <taxon>Viruses</taxon>
        <taxon>Duplodnaviria</taxon>
        <taxon>Heunggongvirae</taxon>
        <taxon>Uroviricota</taxon>
        <taxon>Caudoviricetes</taxon>
        <taxon>Demerecviridae</taxon>
        <taxon>Sugarlandvirus</taxon>
        <taxon>Sugarlandvirus IME260</taxon>
    </lineage>
</organism>